<accession>A5BN38</accession>
<dbReference type="PANTHER" id="PTHR46388">
    <property type="entry name" value="NHL REPEAT-CONTAINING PROTEIN 2"/>
    <property type="match status" value="1"/>
</dbReference>
<proteinExistence type="predicted"/>
<dbReference type="SUPFAM" id="SSF56784">
    <property type="entry name" value="HAD-like"/>
    <property type="match status" value="1"/>
</dbReference>
<dbReference type="AlphaFoldDB" id="A5BN38"/>
<dbReference type="SFLD" id="SFLDS00003">
    <property type="entry name" value="Haloacid_Dehalogenase"/>
    <property type="match status" value="1"/>
</dbReference>
<dbReference type="Gene3D" id="1.10.150.240">
    <property type="entry name" value="Putative phosphatase, domain 2"/>
    <property type="match status" value="1"/>
</dbReference>
<dbReference type="NCBIfam" id="TIGR01509">
    <property type="entry name" value="HAD-SF-IA-v3"/>
    <property type="match status" value="1"/>
</dbReference>
<dbReference type="PRINTS" id="PR00413">
    <property type="entry name" value="HADHALOGNASE"/>
</dbReference>
<reference evidence="2" key="1">
    <citation type="journal article" date="2007" name="PLoS ONE">
        <title>The first genome sequence of an elite grapevine cultivar (Pinot noir Vitis vinifera L.): coping with a highly heterozygous genome.</title>
        <authorList>
            <person name="Velasco R."/>
            <person name="Zharkikh A."/>
            <person name="Troggio M."/>
            <person name="Cartwright D.A."/>
            <person name="Cestaro A."/>
            <person name="Pruss D."/>
            <person name="Pindo M."/>
            <person name="FitzGerald L.M."/>
            <person name="Vezzulli S."/>
            <person name="Reid J."/>
            <person name="Malacarne G."/>
            <person name="Iliev D."/>
            <person name="Coppola G."/>
            <person name="Wardell B."/>
            <person name="Micheletti D."/>
            <person name="Macalma T."/>
            <person name="Facci M."/>
            <person name="Mitchell J.T."/>
            <person name="Perazzolli M."/>
            <person name="Eldredge G."/>
            <person name="Gatto P."/>
            <person name="Oyzerski R."/>
            <person name="Moretto M."/>
            <person name="Gutin N."/>
            <person name="Stefanini M."/>
            <person name="Chen Y."/>
            <person name="Segala C."/>
            <person name="Davenport C."/>
            <person name="Dematte L."/>
            <person name="Mraz A."/>
            <person name="Battilana J."/>
            <person name="Stormo K."/>
            <person name="Costa F."/>
            <person name="Tao Q."/>
            <person name="Si-Ammour A."/>
            <person name="Harkins T."/>
            <person name="Lackey A."/>
            <person name="Perbost C."/>
            <person name="Taillon B."/>
            <person name="Stella A."/>
            <person name="Solovyev V."/>
            <person name="Fawcett J.A."/>
            <person name="Sterck L."/>
            <person name="Vandepoele K."/>
            <person name="Grando S.M."/>
            <person name="Toppo S."/>
            <person name="Moser C."/>
            <person name="Lanchbury J."/>
            <person name="Bogden R."/>
            <person name="Skolnick M."/>
            <person name="Sgaramella V."/>
            <person name="Bhatnagar S.K."/>
            <person name="Fontana P."/>
            <person name="Gutin A."/>
            <person name="Van de Peer Y."/>
            <person name="Salamini F."/>
            <person name="Viola R."/>
        </authorList>
    </citation>
    <scope>NUCLEOTIDE SEQUENCE</scope>
</reference>
<dbReference type="PROSITE" id="PS51352">
    <property type="entry name" value="THIOREDOXIN_2"/>
    <property type="match status" value="1"/>
</dbReference>
<dbReference type="Gene3D" id="3.40.30.10">
    <property type="entry name" value="Glutaredoxin"/>
    <property type="match status" value="1"/>
</dbReference>
<dbReference type="InterPro" id="IPR006439">
    <property type="entry name" value="HAD-SF_hydro_IA"/>
</dbReference>
<dbReference type="SUPFAM" id="SSF52833">
    <property type="entry name" value="Thioredoxin-like"/>
    <property type="match status" value="1"/>
</dbReference>
<dbReference type="Pfam" id="PF13905">
    <property type="entry name" value="Thioredoxin_8"/>
    <property type="match status" value="1"/>
</dbReference>
<dbReference type="Gene3D" id="3.40.50.1000">
    <property type="entry name" value="HAD superfamily/HAD-like"/>
    <property type="match status" value="1"/>
</dbReference>
<dbReference type="InterPro" id="IPR036412">
    <property type="entry name" value="HAD-like_sf"/>
</dbReference>
<dbReference type="InterPro" id="IPR023214">
    <property type="entry name" value="HAD_sf"/>
</dbReference>
<sequence length="659" mass="73111">MALRLSSSQRHHTTPFIFPPPSISTPLSLIRRLSSRHVSLRHRRTAAPKACVKLEEKNVPETGKSQWGKVSAVLFDMDGVLCNSEEPSRRAGVDVFHEMGVQVTTEDFVPFMGTGEANFLGGVASVKGVKGFDPEAAKKRFFEIYLEKYAKPNSGIGFPGALELINQCKSNGLKVAVASSADRIKVDANLAAAGLPLSMFDAIVSADAFENLKPAPDIFLAASKILDVPPGECIVIEDALAGVQAAKAAQMRCIAVTTTLPEETLKAAGPSLIRKEIGNVFNYLSSGTMRFDGDKPLQMRRYRDLSILILLNKLHLKCLKKEQKVYQSRKQTLMVVGSSQLRGKTVIKKAPGSRRDMVRYGSLGIALSCLAFAVSNWKAMQYASPKAIWNLLFGVNRPTFGKNEGESQTGRIQQFVNYISDLESSFHLNFDWLNSAPLQLRRDLKGKVVVLDFWTYCCINCMHVLPDLEFLETKYKDKPFTVVGVHSAKFDNEKDLEAIRNAVLRYGINHPVVNDGDMYLWRELGVNSWPTFAVVGPNGKLLAQLSGEGRRKDLDDIVAAALIFYGEKKMLDNSPLPLSLEKENDPRLLTSPLKFPGKLAIDVINNRLFISDSNHNRIVGSLSLSLFHTYIQFRYSFSTAKTKVPTANQKLHLGFHFLL</sequence>
<dbReference type="InterPro" id="IPR036249">
    <property type="entry name" value="Thioredoxin-like_sf"/>
</dbReference>
<protein>
    <recommendedName>
        <fullName evidence="1">Thioredoxin domain-containing protein</fullName>
    </recommendedName>
</protein>
<feature type="domain" description="Thioredoxin" evidence="1">
    <location>
        <begin position="391"/>
        <end position="563"/>
    </location>
</feature>
<dbReference type="InterPro" id="IPR012336">
    <property type="entry name" value="Thioredoxin-like_fold"/>
</dbReference>
<dbReference type="PANTHER" id="PTHR46388:SF2">
    <property type="entry name" value="NHL REPEAT-CONTAINING PROTEIN 2"/>
    <property type="match status" value="1"/>
</dbReference>
<dbReference type="EMBL" id="AM465248">
    <property type="protein sequence ID" value="CAN61591.1"/>
    <property type="molecule type" value="Genomic_DNA"/>
</dbReference>
<dbReference type="FunFam" id="3.40.30.10:FF:000320">
    <property type="entry name" value="NHL repeat-containing protein 2"/>
    <property type="match status" value="1"/>
</dbReference>
<dbReference type="SFLD" id="SFLDG01129">
    <property type="entry name" value="C1.5:_HAD__Beta-PGM__Phosphata"/>
    <property type="match status" value="1"/>
</dbReference>
<dbReference type="ExpressionAtlas" id="A5BN38">
    <property type="expression patterns" value="baseline and differential"/>
</dbReference>
<dbReference type="SFLD" id="SFLDG01135">
    <property type="entry name" value="C1.5.6:_HAD__Beta-PGM__Phospha"/>
    <property type="match status" value="1"/>
</dbReference>
<dbReference type="Pfam" id="PF00702">
    <property type="entry name" value="Hydrolase"/>
    <property type="match status" value="1"/>
</dbReference>
<evidence type="ECO:0000259" key="1">
    <source>
        <dbReference type="PROSITE" id="PS51352"/>
    </source>
</evidence>
<name>A5BN38_VITVI</name>
<dbReference type="InterPro" id="IPR023198">
    <property type="entry name" value="PGP-like_dom2"/>
</dbReference>
<evidence type="ECO:0000313" key="2">
    <source>
        <dbReference type="EMBL" id="CAN61591.1"/>
    </source>
</evidence>
<dbReference type="InterPro" id="IPR013766">
    <property type="entry name" value="Thioredoxin_domain"/>
</dbReference>
<gene>
    <name evidence="2" type="ORF">VITISV_030553</name>
</gene>
<dbReference type="CDD" id="cd07505">
    <property type="entry name" value="HAD_BPGM-like"/>
    <property type="match status" value="1"/>
</dbReference>
<organism evidence="2">
    <name type="scientific">Vitis vinifera</name>
    <name type="common">Grape</name>
    <dbReference type="NCBI Taxonomy" id="29760"/>
    <lineage>
        <taxon>Eukaryota</taxon>
        <taxon>Viridiplantae</taxon>
        <taxon>Streptophyta</taxon>
        <taxon>Embryophyta</taxon>
        <taxon>Tracheophyta</taxon>
        <taxon>Spermatophyta</taxon>
        <taxon>Magnoliopsida</taxon>
        <taxon>eudicotyledons</taxon>
        <taxon>Gunneridae</taxon>
        <taxon>Pentapetalae</taxon>
        <taxon>rosids</taxon>
        <taxon>Vitales</taxon>
        <taxon>Vitaceae</taxon>
        <taxon>Viteae</taxon>
        <taxon>Vitis</taxon>
    </lineage>
</organism>